<dbReference type="RefSeq" id="WP_014811454.1">
    <property type="nucleotide sequence ID" value="NC_018025.1"/>
</dbReference>
<dbReference type="AlphaFoldDB" id="I4C9T5"/>
<dbReference type="KEGG" id="dti:Desti_3681"/>
<evidence type="ECO:0008006" key="4">
    <source>
        <dbReference type="Google" id="ProtNLM"/>
    </source>
</evidence>
<evidence type="ECO:0000313" key="3">
    <source>
        <dbReference type="Proteomes" id="UP000006055"/>
    </source>
</evidence>
<evidence type="ECO:0000313" key="2">
    <source>
        <dbReference type="EMBL" id="AFM26326.1"/>
    </source>
</evidence>
<dbReference type="Pfam" id="PF09838">
    <property type="entry name" value="DUF2065"/>
    <property type="match status" value="1"/>
</dbReference>
<dbReference type="STRING" id="706587.Desti_3681"/>
<reference evidence="3" key="1">
    <citation type="submission" date="2012-06" db="EMBL/GenBank/DDBJ databases">
        <title>Complete sequence of chromosome of Desulfomonile tiedjei DSM 6799.</title>
        <authorList>
            <person name="Lucas S."/>
            <person name="Copeland A."/>
            <person name="Lapidus A."/>
            <person name="Glavina del Rio T."/>
            <person name="Dalin E."/>
            <person name="Tice H."/>
            <person name="Bruce D."/>
            <person name="Goodwin L."/>
            <person name="Pitluck S."/>
            <person name="Peters L."/>
            <person name="Ovchinnikova G."/>
            <person name="Zeytun A."/>
            <person name="Lu M."/>
            <person name="Kyrpides N."/>
            <person name="Mavromatis K."/>
            <person name="Ivanova N."/>
            <person name="Brettin T."/>
            <person name="Detter J.C."/>
            <person name="Han C."/>
            <person name="Larimer F."/>
            <person name="Land M."/>
            <person name="Hauser L."/>
            <person name="Markowitz V."/>
            <person name="Cheng J.-F."/>
            <person name="Hugenholtz P."/>
            <person name="Woyke T."/>
            <person name="Wu D."/>
            <person name="Spring S."/>
            <person name="Schroeder M."/>
            <person name="Brambilla E."/>
            <person name="Klenk H.-P."/>
            <person name="Eisen J.A."/>
        </authorList>
    </citation>
    <scope>NUCLEOTIDE SEQUENCE [LARGE SCALE GENOMIC DNA]</scope>
    <source>
        <strain evidence="3">ATCC 49306 / DSM 6799 / DCB-1</strain>
    </source>
</reference>
<protein>
    <recommendedName>
        <fullName evidence="4">DUF2065 domain-containing protein</fullName>
    </recommendedName>
</protein>
<gene>
    <name evidence="2" type="ordered locus">Desti_3681</name>
</gene>
<keyword evidence="1" id="KW-0472">Membrane</keyword>
<name>I4C9T5_DESTA</name>
<keyword evidence="3" id="KW-1185">Reference proteome</keyword>
<organism evidence="2 3">
    <name type="scientific">Desulfomonile tiedjei (strain ATCC 49306 / DSM 6799 / DCB-1)</name>
    <dbReference type="NCBI Taxonomy" id="706587"/>
    <lineage>
        <taxon>Bacteria</taxon>
        <taxon>Pseudomonadati</taxon>
        <taxon>Thermodesulfobacteriota</taxon>
        <taxon>Desulfomonilia</taxon>
        <taxon>Desulfomonilales</taxon>
        <taxon>Desulfomonilaceae</taxon>
        <taxon>Desulfomonile</taxon>
    </lineage>
</organism>
<dbReference type="eggNOG" id="COG3242">
    <property type="taxonomic scope" value="Bacteria"/>
</dbReference>
<proteinExistence type="predicted"/>
<dbReference type="PANTHER" id="PTHR38602">
    <property type="entry name" value="INNER MEMBRANE PROTEIN-RELATED"/>
    <property type="match status" value="1"/>
</dbReference>
<dbReference type="PANTHER" id="PTHR38602:SF1">
    <property type="entry name" value="INNER MEMBRANE PROTEIN"/>
    <property type="match status" value="1"/>
</dbReference>
<dbReference type="HOGENOM" id="CLU_179416_2_2_7"/>
<dbReference type="OrthoDB" id="9815199at2"/>
<accession>I4C9T5</accession>
<evidence type="ECO:0000256" key="1">
    <source>
        <dbReference type="SAM" id="Phobius"/>
    </source>
</evidence>
<feature type="transmembrane region" description="Helical" evidence="1">
    <location>
        <begin position="40"/>
        <end position="59"/>
    </location>
</feature>
<dbReference type="EMBL" id="CP003360">
    <property type="protein sequence ID" value="AFM26326.1"/>
    <property type="molecule type" value="Genomic_DNA"/>
</dbReference>
<keyword evidence="1" id="KW-0812">Transmembrane</keyword>
<keyword evidence="1" id="KW-1133">Transmembrane helix</keyword>
<dbReference type="InterPro" id="IPR019201">
    <property type="entry name" value="DUF2065"/>
</dbReference>
<dbReference type="Proteomes" id="UP000006055">
    <property type="component" value="Chromosome"/>
</dbReference>
<sequence length="64" mass="7357">MEYFLCVLGMVMVLEGLPYFGFPDKMKQFMKTVLEQDDATLRIMGSILMVSGLFIIFLARKSLE</sequence>